<dbReference type="Proteomes" id="UP001165064">
    <property type="component" value="Unassembled WGS sequence"/>
</dbReference>
<accession>A0ACB5TUG6</accession>
<dbReference type="EMBL" id="BSXS01009182">
    <property type="protein sequence ID" value="GME94851.1"/>
    <property type="molecule type" value="Genomic_DNA"/>
</dbReference>
<proteinExistence type="predicted"/>
<protein>
    <submittedName>
        <fullName evidence="1">Unnamed protein product</fullName>
    </submittedName>
</protein>
<evidence type="ECO:0000313" key="2">
    <source>
        <dbReference type="Proteomes" id="UP001165064"/>
    </source>
</evidence>
<evidence type="ECO:0000313" key="1">
    <source>
        <dbReference type="EMBL" id="GME94851.1"/>
    </source>
</evidence>
<name>A0ACB5TUG6_AMBMO</name>
<organism evidence="1 2">
    <name type="scientific">Ambrosiozyma monospora</name>
    <name type="common">Yeast</name>
    <name type="synonym">Endomycopsis monosporus</name>
    <dbReference type="NCBI Taxonomy" id="43982"/>
    <lineage>
        <taxon>Eukaryota</taxon>
        <taxon>Fungi</taxon>
        <taxon>Dikarya</taxon>
        <taxon>Ascomycota</taxon>
        <taxon>Saccharomycotina</taxon>
        <taxon>Pichiomycetes</taxon>
        <taxon>Pichiales</taxon>
        <taxon>Pichiaceae</taxon>
        <taxon>Ambrosiozyma</taxon>
    </lineage>
</organism>
<reference evidence="1" key="1">
    <citation type="submission" date="2023-04" db="EMBL/GenBank/DDBJ databases">
        <title>Ambrosiozyma monospora NBRC 10751.</title>
        <authorList>
            <person name="Ichikawa N."/>
            <person name="Sato H."/>
            <person name="Tonouchi N."/>
        </authorList>
    </citation>
    <scope>NUCLEOTIDE SEQUENCE</scope>
    <source>
        <strain evidence="1">NBRC 10751</strain>
    </source>
</reference>
<comment type="caution">
    <text evidence="1">The sequence shown here is derived from an EMBL/GenBank/DDBJ whole genome shotgun (WGS) entry which is preliminary data.</text>
</comment>
<gene>
    <name evidence="1" type="ORF">Amon02_000966300</name>
</gene>
<sequence length="252" mass="26636">MTSSKTYSVQSTLKASSGGDSSIHGHSASSTSAPSISSKSTVKSDKSKPLPPPINADTSSSSVVQSTLSPIDATFEPQRKSLVPVGKDLKSTPPRETVKSTPPSDHREFSGNVSASETEDTPTKKSDTSRTATMVSAYSTTSSVDDTQQRVTSGKVYNLAHDSKDVFVTASELPVFSESEEDLADFESTTIHKEPVPAKPEPLSNKSSKGRRRPPPAFNDAEGLYPVDRNGSEGTLKIHGQSPVTPIAPTNS</sequence>
<keyword evidence="2" id="KW-1185">Reference proteome</keyword>